<organism evidence="1 2">
    <name type="scientific">Onchocerca volvulus</name>
    <dbReference type="NCBI Taxonomy" id="6282"/>
    <lineage>
        <taxon>Eukaryota</taxon>
        <taxon>Metazoa</taxon>
        <taxon>Ecdysozoa</taxon>
        <taxon>Nematoda</taxon>
        <taxon>Chromadorea</taxon>
        <taxon>Rhabditida</taxon>
        <taxon>Spirurina</taxon>
        <taxon>Spiruromorpha</taxon>
        <taxon>Filarioidea</taxon>
        <taxon>Onchocercidae</taxon>
        <taxon>Onchocerca</taxon>
    </lineage>
</organism>
<keyword evidence="2" id="KW-1185">Reference proteome</keyword>
<evidence type="ECO:0000313" key="1">
    <source>
        <dbReference type="EnsemblMetazoa" id="OVOC10946.1"/>
    </source>
</evidence>
<dbReference type="EnsemblMetazoa" id="OVOC10946.1">
    <property type="protein sequence ID" value="OVOC10946.1"/>
    <property type="gene ID" value="WBGene00247755"/>
</dbReference>
<accession>A0A8R1TK69</accession>
<dbReference type="Proteomes" id="UP000024404">
    <property type="component" value="Unassembled WGS sequence"/>
</dbReference>
<reference evidence="2" key="1">
    <citation type="submission" date="2013-10" db="EMBL/GenBank/DDBJ databases">
        <title>Genome sequencing of Onchocerca volvulus.</title>
        <authorList>
            <person name="Cotton J."/>
            <person name="Tsai J."/>
            <person name="Stanley E."/>
            <person name="Tracey A."/>
            <person name="Holroyd N."/>
            <person name="Lustigman S."/>
            <person name="Berriman M."/>
        </authorList>
    </citation>
    <scope>NUCLEOTIDE SEQUENCE</scope>
</reference>
<reference evidence="1" key="2">
    <citation type="submission" date="2022-06" db="UniProtKB">
        <authorList>
            <consortium name="EnsemblMetazoa"/>
        </authorList>
    </citation>
    <scope>IDENTIFICATION</scope>
</reference>
<evidence type="ECO:0000313" key="2">
    <source>
        <dbReference type="Proteomes" id="UP000024404"/>
    </source>
</evidence>
<dbReference type="AlphaFoldDB" id="A0A8R1TK69"/>
<protein>
    <submittedName>
        <fullName evidence="1">Uncharacterized protein</fullName>
    </submittedName>
</protein>
<sequence length="93" mass="11119">MLHNLHSWTLTVEKFVINEYQKIYVLVHYNYGKFFLKLQNCLITDFACAHQLITTDYNDNLEKASLLICHKIFAKELLETWERNGLIRTLTRN</sequence>
<dbReference type="EMBL" id="CMVM020000346">
    <property type="status" value="NOT_ANNOTATED_CDS"/>
    <property type="molecule type" value="Genomic_DNA"/>
</dbReference>
<name>A0A8R1TK69_ONCVO</name>
<proteinExistence type="predicted"/>